<dbReference type="EMBL" id="PRCK01000002">
    <property type="protein sequence ID" value="RTJ96494.1"/>
    <property type="molecule type" value="Genomic_DNA"/>
</dbReference>
<comment type="caution">
    <text evidence="2">The sequence shown here is derived from an EMBL/GenBank/DDBJ whole genome shotgun (WGS) entry which is preliminary data.</text>
</comment>
<dbReference type="InterPro" id="IPR025263">
    <property type="entry name" value="YhdP_central"/>
</dbReference>
<gene>
    <name evidence="2" type="ORF">C3H42_03430</name>
</gene>
<dbReference type="Proteomes" id="UP000287237">
    <property type="component" value="Unassembled WGS sequence"/>
</dbReference>
<accession>A0A1S2U2R3</accession>
<feature type="domain" description="YhdP central" evidence="1">
    <location>
        <begin position="245"/>
        <end position="434"/>
    </location>
</feature>
<proteinExistence type="predicted"/>
<dbReference type="AlphaFoldDB" id="A0A1S2U2R3"/>
<evidence type="ECO:0000313" key="3">
    <source>
        <dbReference type="Proteomes" id="UP000287237"/>
    </source>
</evidence>
<name>A0A1S2U2R3_CAMJU</name>
<sequence length="856" mass="97721">MKKKILYIVVFFVVLILALFIVLKNGIVISSIQFDFLKLEQLYIKLDKKLIVRAKNITINETQNSEISSQTHSSDNASTEILKITKNLKYLYTFVEEIDIQNLNIKDNHVRILFKDNEFFIDNDLLFLKLTLQRQNKELIAGIKKLLLKDYDLNIDGNLSINTKSEFYYFQGRATGELLDFNASISYKDKNLAYKIEDLNIRNITEIFKRVNKRIELPQSLNLWMAYRAKGEFYHLDYLQGFIDFTKNNYYLDNISASGYVNNVKVRLDDKMNAIEIPKLDLNLNKQKLDFVFNKAFYNGADLSSSKVYLYDLFDEKKAGIYLRIKSNNLKFDEKLAKALEDYHFSLPFYQKSGKIKSDLELKIDFHDKGEIFYSGILALENASISLADFNIAKAFVKLNQNNLNIENASVENGFLKADFNAKFDLQKQQGNFNTQISRLYFDNGELLDLKNQNVEVKLDYSQNVNISIPQWNLILNFKDGLEANLSNPKILFSFSPLLKKFGFIDAKNVYYKTLNFEDFNASVNDAYFKNNLLINGQTPYENDSFDIVKNKGVMEIHTQSDTASAKISSDNKEIHLKNLSYIYRKDSNSSNSTFDISTNTQNISFGGANVALILPDSNKTLAFDRVEADLKGNALDLKGSRGNAKFDLYYSSNDLNLNVSNIDDNYLNEFLQKQAVQDGVFNLSIKGSGLEYFDGQIDFKNTYVKDLKGVNQLISFIDTVPSLLMFKSPTFNQKGLSLHDGKIIFNRKKDLLSVSAINLNGDSVDIYGLGSANLRLNTVDFSLELKTLKSASEAISKVPILNYVILGKNQEISTNLKIDGSIDDPKFHTEILTDTLKTPFNLIKNIIQLPANLLN</sequence>
<evidence type="ECO:0000313" key="2">
    <source>
        <dbReference type="EMBL" id="RTJ96494.1"/>
    </source>
</evidence>
<organism evidence="2 3">
    <name type="scientific">Campylobacter jejuni</name>
    <dbReference type="NCBI Taxonomy" id="197"/>
    <lineage>
        <taxon>Bacteria</taxon>
        <taxon>Pseudomonadati</taxon>
        <taxon>Campylobacterota</taxon>
        <taxon>Epsilonproteobacteria</taxon>
        <taxon>Campylobacterales</taxon>
        <taxon>Campylobacteraceae</taxon>
        <taxon>Campylobacter</taxon>
    </lineage>
</organism>
<evidence type="ECO:0000259" key="1">
    <source>
        <dbReference type="Pfam" id="PF13116"/>
    </source>
</evidence>
<reference evidence="2 3" key="1">
    <citation type="journal article" date="2019" name="Appl. Environ. Microbiol.">
        <title>Population genetics and characterization of Campylobacter jejuni isolates in western jackdaws and game birds in Finland.</title>
        <authorList>
            <person name="Kovanen S."/>
            <person name="Rossi M."/>
            <person name="Pohja-Mykra M."/>
            <person name="Nieminen T."/>
            <person name="Raunio-Saarnisto M."/>
            <person name="Sauvala M."/>
            <person name="Fredriksson-Ahomaa M."/>
            <person name="Hanninen M.L."/>
            <person name="Kivisto R."/>
        </authorList>
    </citation>
    <scope>NUCLEOTIDE SEQUENCE [LARGE SCALE GENOMIC DNA]</scope>
    <source>
        <strain evidence="2 3">CB296</strain>
    </source>
</reference>
<dbReference type="Pfam" id="PF13116">
    <property type="entry name" value="YhdP"/>
    <property type="match status" value="2"/>
</dbReference>
<dbReference type="RefSeq" id="WP_070274451.1">
    <property type="nucleotide sequence ID" value="NZ_JASUQV010000005.1"/>
</dbReference>
<protein>
    <recommendedName>
        <fullName evidence="1">YhdP central domain-containing protein</fullName>
    </recommendedName>
</protein>
<feature type="domain" description="YhdP central" evidence="1">
    <location>
        <begin position="550"/>
        <end position="827"/>
    </location>
</feature>